<feature type="region of interest" description="Disordered" evidence="3">
    <location>
        <begin position="404"/>
        <end position="458"/>
    </location>
</feature>
<evidence type="ECO:0000256" key="3">
    <source>
        <dbReference type="SAM" id="MobiDB-lite"/>
    </source>
</evidence>
<dbReference type="GO" id="GO:0016042">
    <property type="term" value="P:lipid catabolic process"/>
    <property type="evidence" value="ECO:0007669"/>
    <property type="project" value="UniProtKB-KW"/>
</dbReference>
<proteinExistence type="inferred from homology"/>
<dbReference type="Pfam" id="PF05057">
    <property type="entry name" value="DUF676"/>
    <property type="match status" value="1"/>
</dbReference>
<dbReference type="SUPFAM" id="SSF53474">
    <property type="entry name" value="alpha/beta-Hydrolases"/>
    <property type="match status" value="1"/>
</dbReference>
<evidence type="ECO:0000313" key="6">
    <source>
        <dbReference type="Proteomes" id="UP001378960"/>
    </source>
</evidence>
<dbReference type="PIRSF" id="PIRSF005412">
    <property type="entry name" value="UCP005412_abhydr"/>
    <property type="match status" value="1"/>
</dbReference>
<dbReference type="InterPro" id="IPR044294">
    <property type="entry name" value="Lipase-like"/>
</dbReference>
<accession>A0AAV5R112</accession>
<dbReference type="PANTHER" id="PTHR12482:SF62">
    <property type="entry name" value="LIPASE ROG1-RELATED"/>
    <property type="match status" value="1"/>
</dbReference>
<feature type="compositionally biased region" description="Low complexity" evidence="3">
    <location>
        <begin position="442"/>
        <end position="454"/>
    </location>
</feature>
<dbReference type="Proteomes" id="UP001378960">
    <property type="component" value="Unassembled WGS sequence"/>
</dbReference>
<name>A0AAV5R112_PICKL</name>
<reference evidence="5 6" key="1">
    <citation type="journal article" date="2023" name="Elife">
        <title>Identification of key yeast species and microbe-microbe interactions impacting larval growth of Drosophila in the wild.</title>
        <authorList>
            <person name="Mure A."/>
            <person name="Sugiura Y."/>
            <person name="Maeda R."/>
            <person name="Honda K."/>
            <person name="Sakurai N."/>
            <person name="Takahashi Y."/>
            <person name="Watada M."/>
            <person name="Katoh T."/>
            <person name="Gotoh A."/>
            <person name="Gotoh Y."/>
            <person name="Taniguchi I."/>
            <person name="Nakamura K."/>
            <person name="Hayashi T."/>
            <person name="Katayama T."/>
            <person name="Uemura T."/>
            <person name="Hattori Y."/>
        </authorList>
    </citation>
    <scope>NUCLEOTIDE SEQUENCE [LARGE SCALE GENOMIC DNA]</scope>
    <source>
        <strain evidence="5 6">PK-24</strain>
    </source>
</reference>
<dbReference type="Gene3D" id="3.40.50.1820">
    <property type="entry name" value="alpha/beta hydrolase"/>
    <property type="match status" value="1"/>
</dbReference>
<dbReference type="InterPro" id="IPR007751">
    <property type="entry name" value="DUF676_lipase-like"/>
</dbReference>
<feature type="region of interest" description="Disordered" evidence="3">
    <location>
        <begin position="719"/>
        <end position="760"/>
    </location>
</feature>
<feature type="compositionally biased region" description="Low complexity" evidence="3">
    <location>
        <begin position="404"/>
        <end position="425"/>
    </location>
</feature>
<dbReference type="EMBL" id="BTGB01000001">
    <property type="protein sequence ID" value="GMM44668.1"/>
    <property type="molecule type" value="Genomic_DNA"/>
</dbReference>
<dbReference type="AlphaFoldDB" id="A0AAV5R112"/>
<comment type="caution">
    <text evidence="5">The sequence shown here is derived from an EMBL/GenBank/DDBJ whole genome shotgun (WGS) entry which is preliminary data.</text>
</comment>
<keyword evidence="2" id="KW-0442">Lipid degradation</keyword>
<comment type="similarity">
    <text evidence="1">Belongs to the putative lipase ROG1 family.</text>
</comment>
<keyword evidence="6" id="KW-1185">Reference proteome</keyword>
<evidence type="ECO:0000256" key="1">
    <source>
        <dbReference type="ARBA" id="ARBA00007920"/>
    </source>
</evidence>
<keyword evidence="2" id="KW-0443">Lipid metabolism</keyword>
<dbReference type="InterPro" id="IPR029058">
    <property type="entry name" value="AB_hydrolase_fold"/>
</dbReference>
<dbReference type="GO" id="GO:0047372">
    <property type="term" value="F:monoacylglycerol lipase activity"/>
    <property type="evidence" value="ECO:0007669"/>
    <property type="project" value="TreeGrafter"/>
</dbReference>
<evidence type="ECO:0000259" key="4">
    <source>
        <dbReference type="Pfam" id="PF05057"/>
    </source>
</evidence>
<evidence type="ECO:0000313" key="5">
    <source>
        <dbReference type="EMBL" id="GMM44668.1"/>
    </source>
</evidence>
<protein>
    <submittedName>
        <fullName evidence="5">Hydrolase</fullName>
    </submittedName>
</protein>
<gene>
    <name evidence="5" type="ORF">DAPK24_012430</name>
</gene>
<dbReference type="PANTHER" id="PTHR12482">
    <property type="entry name" value="LIPASE ROG1-RELATED-RELATED"/>
    <property type="match status" value="1"/>
</dbReference>
<sequence length="812" mass="93793">MSDNIYYKNSGTLKIGDVHRFIITYTPDNIINEIGSNLFIKVKNIENVLMNSAHLHGPYMIYCDIRNSDYSHKNPCFITDDQPFYEPNIIPGNSLIHKLTLNKLNDKYIWIVDIISQIVFSTNAEIKFEILLSNNESSLNKNYSNLKNSNFKPNNLSIQHLTTLDIWNKPPKSIDEPIHLVLLNHGLHSNSSADMFYLKEQIESMASITGENIVIRAYFDNVCKTERGIKYLGRRLAEFIINDSLNGLNNNVNKISFIGHSLGGPVQTFAISYINYNYPEFFKQIHPENFITLASPLLGISNENPAYVKAFLKFGIVGKTGQDLNLDGNQPLLLLLPSEPTRKILKKFKRRTVYANVLNDGIVPLRTSALLYLDWKALTKIYETLDIHGDNPPETKQEANEDYQNYDNKYPNNNNKQNSNSSTENSETREIPDDLENESLRNNNNNNNNNGNNNKTDLNIVDNLKRKIFATVGYCLPNLQAPKTTHKYNYFQTVDDSIDEEDEQNNDTENNNNYDNQSKMSVDKIKQTMTSIPKSSVITSLKKILLPPSPSTKYINDPKSRYNVILHDKIYTPDMIPSNHTNLSKNIIISQLEQNKRHRFFEEKIARRWHEGMSWRKVLVYLQPDAHNNMIVRRRFANAYGWQVIDHLVEEHFSLKSFKGDDINLWKLKDKNDEFIDLEEDEVDNLNEEFQKVMHKEFTKESSNHSKKSNNLNKLYEKNNEEEGGEEKEDSNNNNDNDDDDDISERESDDGKWLNETNSVYYDGPTGMINTVTEEMQAWKQSILNMNAPALNDESNTNQAEEIEEMEALRFI</sequence>
<keyword evidence="5" id="KW-0378">Hydrolase</keyword>
<organism evidence="5 6">
    <name type="scientific">Pichia kluyveri</name>
    <name type="common">Yeast</name>
    <dbReference type="NCBI Taxonomy" id="36015"/>
    <lineage>
        <taxon>Eukaryota</taxon>
        <taxon>Fungi</taxon>
        <taxon>Dikarya</taxon>
        <taxon>Ascomycota</taxon>
        <taxon>Saccharomycotina</taxon>
        <taxon>Pichiomycetes</taxon>
        <taxon>Pichiales</taxon>
        <taxon>Pichiaceae</taxon>
        <taxon>Pichia</taxon>
    </lineage>
</organism>
<dbReference type="InterPro" id="IPR016445">
    <property type="entry name" value="Rog1_fam"/>
</dbReference>
<feature type="domain" description="DUF676" evidence="4">
    <location>
        <begin position="176"/>
        <end position="367"/>
    </location>
</feature>
<evidence type="ECO:0000256" key="2">
    <source>
        <dbReference type="ARBA" id="ARBA00022963"/>
    </source>
</evidence>